<dbReference type="SUPFAM" id="SSF51735">
    <property type="entry name" value="NAD(P)-binding Rossmann-fold domains"/>
    <property type="match status" value="1"/>
</dbReference>
<comment type="caution">
    <text evidence="1">The sequence shown here is derived from an EMBL/GenBank/DDBJ whole genome shotgun (WGS) entry which is preliminary data.</text>
</comment>
<dbReference type="PANTHER" id="PTHR44115:SF4">
    <property type="entry name" value="OXIDOREDUCTASE"/>
    <property type="match status" value="1"/>
</dbReference>
<sequence>MDINVRSVVLISQLVIPQLEKTQGATVNVSSIMSSLFTCSQTYYPMSKTCLDLMTVQMAGTLIKKGIRVNSVNHVIIRTNFISATGLSSKNAKQYCEKENDKESTQIPLGKCGVPDDIV</sequence>
<organism evidence="1 2">
    <name type="scientific">Pristionchus mayeri</name>
    <dbReference type="NCBI Taxonomy" id="1317129"/>
    <lineage>
        <taxon>Eukaryota</taxon>
        <taxon>Metazoa</taxon>
        <taxon>Ecdysozoa</taxon>
        <taxon>Nematoda</taxon>
        <taxon>Chromadorea</taxon>
        <taxon>Rhabditida</taxon>
        <taxon>Rhabditina</taxon>
        <taxon>Diplogasteromorpha</taxon>
        <taxon>Diplogasteroidea</taxon>
        <taxon>Neodiplogasteridae</taxon>
        <taxon>Pristionchus</taxon>
    </lineage>
</organism>
<dbReference type="AlphaFoldDB" id="A0AAN5I5U0"/>
<keyword evidence="2" id="KW-1185">Reference proteome</keyword>
<reference evidence="2" key="1">
    <citation type="submission" date="2022-10" db="EMBL/GenBank/DDBJ databases">
        <title>Genome assembly of Pristionchus species.</title>
        <authorList>
            <person name="Yoshida K."/>
            <person name="Sommer R.J."/>
        </authorList>
    </citation>
    <scope>NUCLEOTIDE SEQUENCE [LARGE SCALE GENOMIC DNA]</scope>
    <source>
        <strain evidence="2">RS5460</strain>
    </source>
</reference>
<dbReference type="Gene3D" id="3.40.50.720">
    <property type="entry name" value="NAD(P)-binding Rossmann-like Domain"/>
    <property type="match status" value="1"/>
</dbReference>
<dbReference type="Pfam" id="PF13561">
    <property type="entry name" value="adh_short_C2"/>
    <property type="match status" value="1"/>
</dbReference>
<evidence type="ECO:0000313" key="2">
    <source>
        <dbReference type="Proteomes" id="UP001328107"/>
    </source>
</evidence>
<dbReference type="EMBL" id="BTRK01000005">
    <property type="protein sequence ID" value="GMR52455.1"/>
    <property type="molecule type" value="Genomic_DNA"/>
</dbReference>
<evidence type="ECO:0008006" key="3">
    <source>
        <dbReference type="Google" id="ProtNLM"/>
    </source>
</evidence>
<name>A0AAN5I5U0_9BILA</name>
<gene>
    <name evidence="1" type="ORF">PMAYCL1PPCAC_22650</name>
</gene>
<dbReference type="PRINTS" id="PR00081">
    <property type="entry name" value="GDHRDH"/>
</dbReference>
<dbReference type="Proteomes" id="UP001328107">
    <property type="component" value="Unassembled WGS sequence"/>
</dbReference>
<dbReference type="InterPro" id="IPR036291">
    <property type="entry name" value="NAD(P)-bd_dom_sf"/>
</dbReference>
<dbReference type="InterPro" id="IPR002347">
    <property type="entry name" value="SDR_fam"/>
</dbReference>
<accession>A0AAN5I5U0</accession>
<evidence type="ECO:0000313" key="1">
    <source>
        <dbReference type="EMBL" id="GMR52455.1"/>
    </source>
</evidence>
<dbReference type="PANTHER" id="PTHR44115">
    <property type="entry name" value="PROTEIN CBG09704"/>
    <property type="match status" value="1"/>
</dbReference>
<protein>
    <recommendedName>
        <fullName evidence="3">Dehydrogenase</fullName>
    </recommendedName>
</protein>
<proteinExistence type="predicted"/>